<dbReference type="GO" id="GO:0004556">
    <property type="term" value="F:alpha-amylase activity"/>
    <property type="evidence" value="ECO:0007669"/>
    <property type="project" value="TreeGrafter"/>
</dbReference>
<reference evidence="5 6" key="1">
    <citation type="journal article" date="2010" name="BMC Genomics">
        <title>Genome sequence of the pattern forming Paenibacillus vortex bacterium reveals potential for thriving in complex environments.</title>
        <authorList>
            <person name="Sirota-Madi A."/>
            <person name="Olender T."/>
            <person name="Helman Y."/>
            <person name="Ingham C."/>
            <person name="Brainis I."/>
            <person name="Roth D."/>
            <person name="Hagi E."/>
            <person name="Brodsky L."/>
            <person name="Leshkowitz D."/>
            <person name="Galatenko V."/>
            <person name="Nikolaev V."/>
            <person name="Mugasimangalam R.C."/>
            <person name="Bransburg-Zabary S."/>
            <person name="Gutnick D.L."/>
            <person name="Lancet D."/>
            <person name="Ben-Jacob E."/>
        </authorList>
    </citation>
    <scope>NUCLEOTIDE SEQUENCE [LARGE SCALE GENOMIC DNA]</scope>
    <source>
        <strain evidence="5 6">V453</strain>
    </source>
</reference>
<name>A0A2R9T0P3_9BACL</name>
<dbReference type="EMBL" id="ADHJ01000009">
    <property type="protein sequence ID" value="EFU43126.1"/>
    <property type="molecule type" value="Genomic_DNA"/>
</dbReference>
<keyword evidence="3" id="KW-0326">Glycosidase</keyword>
<organism evidence="5 6">
    <name type="scientific">Paenibacillus vortex V453</name>
    <dbReference type="NCBI Taxonomy" id="715225"/>
    <lineage>
        <taxon>Bacteria</taxon>
        <taxon>Bacillati</taxon>
        <taxon>Bacillota</taxon>
        <taxon>Bacilli</taxon>
        <taxon>Bacillales</taxon>
        <taxon>Paenibacillaceae</taxon>
        <taxon>Paenibacillus</taxon>
    </lineage>
</organism>
<keyword evidence="2" id="KW-0378">Hydrolase</keyword>
<comment type="similarity">
    <text evidence="1">Belongs to the glycosyl hydrolase 13 family.</text>
</comment>
<gene>
    <name evidence="5" type="ORF">PVOR_05188</name>
</gene>
<accession>A0A2R9T0P3</accession>
<dbReference type="InterPro" id="IPR045857">
    <property type="entry name" value="O16G_dom_2"/>
</dbReference>
<keyword evidence="6" id="KW-1185">Reference proteome</keyword>
<dbReference type="PANTHER" id="PTHR10357:SF179">
    <property type="entry name" value="NEUTRAL AND BASIC AMINO ACID TRANSPORT PROTEIN RBAT"/>
    <property type="match status" value="1"/>
</dbReference>
<dbReference type="PANTHER" id="PTHR10357">
    <property type="entry name" value="ALPHA-AMYLASE FAMILY MEMBER"/>
    <property type="match status" value="1"/>
</dbReference>
<proteinExistence type="inferred from homology"/>
<dbReference type="AlphaFoldDB" id="A0A2R9T0P3"/>
<dbReference type="Gene3D" id="3.90.400.10">
    <property type="entry name" value="Oligo-1,6-glucosidase, Domain 2"/>
    <property type="match status" value="1"/>
</dbReference>
<dbReference type="InterPro" id="IPR006047">
    <property type="entry name" value="GH13_cat_dom"/>
</dbReference>
<dbReference type="KEGG" id="pvo:PVOR_05188"/>
<evidence type="ECO:0000256" key="1">
    <source>
        <dbReference type="ARBA" id="ARBA00008061"/>
    </source>
</evidence>
<evidence type="ECO:0000256" key="2">
    <source>
        <dbReference type="ARBA" id="ARBA00022801"/>
    </source>
</evidence>
<evidence type="ECO:0000313" key="5">
    <source>
        <dbReference type="EMBL" id="EFU43126.1"/>
    </source>
</evidence>
<feature type="domain" description="Glycosyl hydrolase family 13 catalytic" evidence="4">
    <location>
        <begin position="16"/>
        <end position="409"/>
    </location>
</feature>
<comment type="caution">
    <text evidence="5">The sequence shown here is derived from an EMBL/GenBank/DDBJ whole genome shotgun (WGS) entry which is preliminary data.</text>
</comment>
<dbReference type="SUPFAM" id="SSF51445">
    <property type="entry name" value="(Trans)glycosidases"/>
    <property type="match status" value="1"/>
</dbReference>
<protein>
    <submittedName>
        <fullName evidence="5">Alpha amylase catalytic region</fullName>
    </submittedName>
</protein>
<evidence type="ECO:0000313" key="6">
    <source>
        <dbReference type="Proteomes" id="UP000003094"/>
    </source>
</evidence>
<dbReference type="FunFam" id="3.90.400.10:FF:000002">
    <property type="entry name" value="Sucrose isomerase"/>
    <property type="match status" value="1"/>
</dbReference>
<dbReference type="Proteomes" id="UP000003094">
    <property type="component" value="Unassembled WGS sequence"/>
</dbReference>
<sequence>MDRYPKKWWQETVFYEIYMPSFCDGNGDGIGDFPGITSKLDYLEELGIGGIWLTPFYLSPKIDNGYDISDYYAVDPQYGTMADFDYFIHEAHQRGIRVIVDLVLNHTSSAHAWFQESRSSRLSPKRDWYIWKSPDEQGALNNWESFFGGSAWEWDEGTGQYYYHAFAKEQADLNWANPEVRRAMKDVMGFWLEKGIDGFRLDVINFLKVSGEFLDNPVDEKGRQVHRYDQNQDGILEAIGDICGYVHEREGIFMVGEVGSEDMDILRRYSGSGLLDVVFNFNLGSQERFRPADLYRELQLMEDQHTSDQLPTLFFSSHDMQRHISRFGEGNTELEEQRAKLMGALMLTAKGIPFLYYGDEIGMRNHIAHRIQDMRDIQGISHYEIALKNGKTEEEALSIARAKSRDYSRSPMQWNGSRYGGFSEAAPWIGMGPGHERIHTEAQREQPDSIYSFYKKLLSLRSRYPAIAAGEYVKLERLTGDAIAYTKRSGSDEAVIVLQFGSEPLRLDLSYWSDKKLEMAAASDEIVPIGGSLIEIPPHTAVVWLS</sequence>
<dbReference type="Gene3D" id="3.20.20.80">
    <property type="entry name" value="Glycosidases"/>
    <property type="match status" value="1"/>
</dbReference>
<dbReference type="GO" id="GO:0009313">
    <property type="term" value="P:oligosaccharide catabolic process"/>
    <property type="evidence" value="ECO:0007669"/>
    <property type="project" value="TreeGrafter"/>
</dbReference>
<dbReference type="Pfam" id="PF00128">
    <property type="entry name" value="Alpha-amylase"/>
    <property type="match status" value="1"/>
</dbReference>
<dbReference type="SMART" id="SM00642">
    <property type="entry name" value="Aamy"/>
    <property type="match status" value="1"/>
</dbReference>
<dbReference type="InterPro" id="IPR017853">
    <property type="entry name" value="GH"/>
</dbReference>
<dbReference type="CDD" id="cd11333">
    <property type="entry name" value="AmyAc_SI_OligoGlu_DGase"/>
    <property type="match status" value="1"/>
</dbReference>
<dbReference type="RefSeq" id="WP_006207930.1">
    <property type="nucleotide sequence ID" value="NZ_ADHJ01000009.1"/>
</dbReference>
<evidence type="ECO:0000256" key="3">
    <source>
        <dbReference type="ARBA" id="ARBA00023295"/>
    </source>
</evidence>
<evidence type="ECO:0000259" key="4">
    <source>
        <dbReference type="SMART" id="SM00642"/>
    </source>
</evidence>